<protein>
    <submittedName>
        <fullName evidence="2">Uncharacterized protein</fullName>
    </submittedName>
</protein>
<dbReference type="AlphaFoldDB" id="A0A8J1UQP3"/>
<dbReference type="InterPro" id="IPR001190">
    <property type="entry name" value="SRCR"/>
</dbReference>
<feature type="disulfide bond" evidence="1">
    <location>
        <begin position="155"/>
        <end position="165"/>
    </location>
</feature>
<dbReference type="Gene3D" id="4.10.410.20">
    <property type="match status" value="1"/>
</dbReference>
<dbReference type="SMART" id="SM00201">
    <property type="entry name" value="SO"/>
    <property type="match status" value="1"/>
</dbReference>
<keyword evidence="1" id="KW-1015">Disulfide bond</keyword>
<feature type="disulfide bond" evidence="1">
    <location>
        <begin position="274"/>
        <end position="284"/>
    </location>
</feature>
<dbReference type="Gene3D" id="3.10.250.10">
    <property type="entry name" value="SRCR-like domain"/>
    <property type="match status" value="2"/>
</dbReference>
<organism evidence="2 3">
    <name type="scientific">Owenia fusiformis</name>
    <name type="common">Polychaete worm</name>
    <dbReference type="NCBI Taxonomy" id="6347"/>
    <lineage>
        <taxon>Eukaryota</taxon>
        <taxon>Metazoa</taxon>
        <taxon>Spiralia</taxon>
        <taxon>Lophotrochozoa</taxon>
        <taxon>Annelida</taxon>
        <taxon>Polychaeta</taxon>
        <taxon>Sedentaria</taxon>
        <taxon>Canalipalpata</taxon>
        <taxon>Sabellida</taxon>
        <taxon>Oweniida</taxon>
        <taxon>Oweniidae</taxon>
        <taxon>Owenia</taxon>
    </lineage>
</organism>
<gene>
    <name evidence="2" type="ORF">OFUS_LOCUS7124</name>
</gene>
<evidence type="ECO:0000313" key="2">
    <source>
        <dbReference type="EMBL" id="CAH1780428.1"/>
    </source>
</evidence>
<dbReference type="SUPFAM" id="SSF56487">
    <property type="entry name" value="SRCR-like"/>
    <property type="match status" value="2"/>
</dbReference>
<dbReference type="Pfam" id="PF01033">
    <property type="entry name" value="Somatomedin_B"/>
    <property type="match status" value="1"/>
</dbReference>
<sequence>DDGFLRLNYFSHSPLPPYIGPRVPRTCSNTDFRHVSECTQVDTFIYKNMCLYTFSRYISIICQNEQHEDTEVPIPPVRLVTNNDETDAELRMRGVVEIFHNGRWGPFPKDSIDTDEIARVICRELGWPNGVVYTPSTEEKITVGRICHAIWYVKCSGNEASITDCSMDVSPMRMPCRDLDCHVECNKDELVEGKLALRVGGIPTKEQMNEGFLEIYLNYKWWRICNTAWDILSTEIACKNLGYSHGHYKRDACLELWDSFNCELHENLHSTVKCYGNETTISSCMYDRHNNADSSCIFGHVYLKCFGAENFTSQWDKVATVPLSPSAGCEDITIAEKSGMANILLSCQGRCGETPTERNTWCYCDSKCAANKDCCFDYAKTCRNGGEDLIEITDDNTNKGPPETPVDTQESAKEYDTSQYEECVETYEKYDQPRQYKMVSRCPPHTQDPMVIRLCTIASLRSSLSGFVNVGQVPVYINQTGETFKNVFCAVCHGYELDDVVLWSLRYECMGGGTAETLQTRELWRIRLLIITSCEPRDDETKRCHTCRLVTIPPDDVALRQCHHHVDECHARYVPTAYKQLRDLYLLNDMCLKYSAPVILQTNDGIMNDSVDTSRQVIYKNIHCAMCNGGDPHKLGCMVAKTTNESGDIFTIVGDYHQVWINGKKRILLTWYYMLGNSVVSINSSDNEACNDVIRSALWHNQTTNFIDYLQNQLCTYIGCTKGYSRINKTCKKDVPQEAPNEGLINEMNTLMTSRGSMDGRTNSQSRAFHSSSCIGRLLLTLLNLVLAYFYKMML</sequence>
<dbReference type="InterPro" id="IPR036024">
    <property type="entry name" value="Somatomedin_B-like_dom_sf"/>
</dbReference>
<proteinExistence type="predicted"/>
<dbReference type="InterPro" id="IPR001212">
    <property type="entry name" value="Somatomedin_B_dom"/>
</dbReference>
<dbReference type="SUPFAM" id="SSF90188">
    <property type="entry name" value="Somatomedin B domain"/>
    <property type="match status" value="1"/>
</dbReference>
<dbReference type="SMART" id="SM00202">
    <property type="entry name" value="SR"/>
    <property type="match status" value="2"/>
</dbReference>
<comment type="caution">
    <text evidence="2">The sequence shown here is derived from an EMBL/GenBank/DDBJ whole genome shotgun (WGS) entry which is preliminary data.</text>
</comment>
<dbReference type="PROSITE" id="PS50287">
    <property type="entry name" value="SRCR_2"/>
    <property type="match status" value="2"/>
</dbReference>
<evidence type="ECO:0000256" key="1">
    <source>
        <dbReference type="PROSITE-ProRule" id="PRU00196"/>
    </source>
</evidence>
<dbReference type="Pfam" id="PF00530">
    <property type="entry name" value="SRCR"/>
    <property type="match status" value="2"/>
</dbReference>
<evidence type="ECO:0000313" key="3">
    <source>
        <dbReference type="Proteomes" id="UP000749559"/>
    </source>
</evidence>
<keyword evidence="3" id="KW-1185">Reference proteome</keyword>
<dbReference type="OrthoDB" id="6077263at2759"/>
<dbReference type="EMBL" id="CAIIXF020000003">
    <property type="protein sequence ID" value="CAH1780428.1"/>
    <property type="molecule type" value="Genomic_DNA"/>
</dbReference>
<feature type="non-terminal residue" evidence="2">
    <location>
        <position position="795"/>
    </location>
</feature>
<dbReference type="InterPro" id="IPR036772">
    <property type="entry name" value="SRCR-like_dom_sf"/>
</dbReference>
<name>A0A8J1UQP3_OWEFU</name>
<dbReference type="PANTHER" id="PTHR45902:SF1">
    <property type="entry name" value="LATROPHILIN RECEPTOR-LIKE PROTEIN A"/>
    <property type="match status" value="1"/>
</dbReference>
<dbReference type="GO" id="GO:0016020">
    <property type="term" value="C:membrane"/>
    <property type="evidence" value="ECO:0007669"/>
    <property type="project" value="InterPro"/>
</dbReference>
<reference evidence="2" key="1">
    <citation type="submission" date="2022-03" db="EMBL/GenBank/DDBJ databases">
        <authorList>
            <person name="Martin C."/>
        </authorList>
    </citation>
    <scope>NUCLEOTIDE SEQUENCE</scope>
</reference>
<dbReference type="PROSITE" id="PS50958">
    <property type="entry name" value="SMB_2"/>
    <property type="match status" value="1"/>
</dbReference>
<dbReference type="PANTHER" id="PTHR45902">
    <property type="entry name" value="LATROPHILIN RECEPTOR-LIKE PROTEIN A"/>
    <property type="match status" value="1"/>
</dbReference>
<accession>A0A8J1UQP3</accession>
<dbReference type="InterPro" id="IPR053231">
    <property type="entry name" value="GPCR_LN-TM7"/>
</dbReference>
<dbReference type="PROSITE" id="PS00524">
    <property type="entry name" value="SMB_1"/>
    <property type="match status" value="1"/>
</dbReference>
<comment type="caution">
    <text evidence="1">Lacks conserved residue(s) required for the propagation of feature annotation.</text>
</comment>
<dbReference type="Proteomes" id="UP000749559">
    <property type="component" value="Unassembled WGS sequence"/>
</dbReference>